<organism evidence="1 2">
    <name type="scientific">Austropuccinia psidii MF-1</name>
    <dbReference type="NCBI Taxonomy" id="1389203"/>
    <lineage>
        <taxon>Eukaryota</taxon>
        <taxon>Fungi</taxon>
        <taxon>Dikarya</taxon>
        <taxon>Basidiomycota</taxon>
        <taxon>Pucciniomycotina</taxon>
        <taxon>Pucciniomycetes</taxon>
        <taxon>Pucciniales</taxon>
        <taxon>Sphaerophragmiaceae</taxon>
        <taxon>Austropuccinia</taxon>
    </lineage>
</organism>
<accession>A0A9Q3CMS3</accession>
<proteinExistence type="predicted"/>
<dbReference type="AlphaFoldDB" id="A0A9Q3CMS3"/>
<sequence>MENITRKCCAHAMEYKNHKGYTHDWVTHIPSIQLAYNNSQNSNTGKSPSLEEKWLNHSLPVDHLKKNLQNIHPTAKGFHDLWKRACDTDARLTDEEK</sequence>
<name>A0A9Q3CMS3_9BASI</name>
<dbReference type="OrthoDB" id="3240190at2759"/>
<reference evidence="1" key="1">
    <citation type="submission" date="2021-03" db="EMBL/GenBank/DDBJ databases">
        <title>Draft genome sequence of rust myrtle Austropuccinia psidii MF-1, a brazilian biotype.</title>
        <authorList>
            <person name="Quecine M.C."/>
            <person name="Pachon D.M.R."/>
            <person name="Bonatelli M.L."/>
            <person name="Correr F.H."/>
            <person name="Franceschini L.M."/>
            <person name="Leite T.F."/>
            <person name="Margarido G.R.A."/>
            <person name="Almeida C.A."/>
            <person name="Ferrarezi J.A."/>
            <person name="Labate C.A."/>
        </authorList>
    </citation>
    <scope>NUCLEOTIDE SEQUENCE</scope>
    <source>
        <strain evidence="1">MF-1</strain>
    </source>
</reference>
<comment type="caution">
    <text evidence="1">The sequence shown here is derived from an EMBL/GenBank/DDBJ whole genome shotgun (WGS) entry which is preliminary data.</text>
</comment>
<evidence type="ECO:0000313" key="2">
    <source>
        <dbReference type="Proteomes" id="UP000765509"/>
    </source>
</evidence>
<evidence type="ECO:0000313" key="1">
    <source>
        <dbReference type="EMBL" id="MBW0485885.1"/>
    </source>
</evidence>
<dbReference type="EMBL" id="AVOT02008370">
    <property type="protein sequence ID" value="MBW0485885.1"/>
    <property type="molecule type" value="Genomic_DNA"/>
</dbReference>
<protein>
    <submittedName>
        <fullName evidence="1">Uncharacterized protein</fullName>
    </submittedName>
</protein>
<keyword evidence="2" id="KW-1185">Reference proteome</keyword>
<gene>
    <name evidence="1" type="ORF">O181_025600</name>
</gene>
<dbReference type="Proteomes" id="UP000765509">
    <property type="component" value="Unassembled WGS sequence"/>
</dbReference>